<feature type="compositionally biased region" description="Low complexity" evidence="1">
    <location>
        <begin position="35"/>
        <end position="58"/>
    </location>
</feature>
<evidence type="ECO:0000256" key="1">
    <source>
        <dbReference type="SAM" id="MobiDB-lite"/>
    </source>
</evidence>
<feature type="signal peptide" evidence="2">
    <location>
        <begin position="1"/>
        <end position="31"/>
    </location>
</feature>
<keyword evidence="2" id="KW-0732">Signal</keyword>
<evidence type="ECO:0000313" key="4">
    <source>
        <dbReference type="Proteomes" id="UP000199009"/>
    </source>
</evidence>
<dbReference type="Proteomes" id="UP000199009">
    <property type="component" value="Chromosome I"/>
</dbReference>
<evidence type="ECO:0000313" key="3">
    <source>
        <dbReference type="EMBL" id="SDH39861.1"/>
    </source>
</evidence>
<dbReference type="STRING" id="370764.SAMN04489810_2969"/>
<dbReference type="RefSeq" id="WP_157681868.1">
    <property type="nucleotide sequence ID" value="NZ_LT629692.1"/>
</dbReference>
<protein>
    <submittedName>
        <fullName evidence="3">Uncharacterized protein</fullName>
    </submittedName>
</protein>
<dbReference type="OrthoDB" id="5108077at2"/>
<reference evidence="3 4" key="1">
    <citation type="submission" date="2016-10" db="EMBL/GenBank/DDBJ databases">
        <authorList>
            <person name="de Groot N.N."/>
        </authorList>
    </citation>
    <scope>NUCLEOTIDE SEQUENCE [LARGE SCALE GENOMIC DNA]</scope>
    <source>
        <strain evidence="3 4">DSM 23142</strain>
    </source>
</reference>
<proteinExistence type="predicted"/>
<dbReference type="EMBL" id="LT629692">
    <property type="protein sequence ID" value="SDH39861.1"/>
    <property type="molecule type" value="Genomic_DNA"/>
</dbReference>
<dbReference type="AlphaFoldDB" id="A0A1G8C2Z8"/>
<sequence>MAPASLPVLVRTRAAATLAALALLTVGIVGCQPEPSATPSPTASATSTPGPSTASPSPIESELPDASFSLPTSCEQLYSPAMLASLNAQNPPMNDPGVTMTASQNVAALELLASGIPTIRCSWGQPSETGLATNVSVIDAAQSQALLDALAVAGFACEPLADGTVCRTEQTVIDQDDEMVTIGEVHYVRGDGWVSTATIDFSPDGYTEDIVATLWG</sequence>
<feature type="chain" id="PRO_5009243100" evidence="2">
    <location>
        <begin position="32"/>
        <end position="216"/>
    </location>
</feature>
<evidence type="ECO:0000256" key="2">
    <source>
        <dbReference type="SAM" id="SignalP"/>
    </source>
</evidence>
<feature type="region of interest" description="Disordered" evidence="1">
    <location>
        <begin position="35"/>
        <end position="66"/>
    </location>
</feature>
<organism evidence="3 4">
    <name type="scientific">Microbacterium pygmaeum</name>
    <dbReference type="NCBI Taxonomy" id="370764"/>
    <lineage>
        <taxon>Bacteria</taxon>
        <taxon>Bacillati</taxon>
        <taxon>Actinomycetota</taxon>
        <taxon>Actinomycetes</taxon>
        <taxon>Micrococcales</taxon>
        <taxon>Microbacteriaceae</taxon>
        <taxon>Microbacterium</taxon>
    </lineage>
</organism>
<name>A0A1G8C2Z8_9MICO</name>
<accession>A0A1G8C2Z8</accession>
<gene>
    <name evidence="3" type="ORF">SAMN04489810_2969</name>
</gene>
<keyword evidence="4" id="KW-1185">Reference proteome</keyword>